<feature type="compositionally biased region" description="Low complexity" evidence="1">
    <location>
        <begin position="158"/>
        <end position="174"/>
    </location>
</feature>
<feature type="region of interest" description="Disordered" evidence="1">
    <location>
        <begin position="34"/>
        <end position="174"/>
    </location>
</feature>
<evidence type="ECO:0008006" key="4">
    <source>
        <dbReference type="Google" id="ProtNLM"/>
    </source>
</evidence>
<evidence type="ECO:0000313" key="3">
    <source>
        <dbReference type="Proteomes" id="UP000029665"/>
    </source>
</evidence>
<dbReference type="STRING" id="5643.A0A060SL95"/>
<organism evidence="2 3">
    <name type="scientific">Pycnoporus cinnabarinus</name>
    <name type="common">Cinnabar-red polypore</name>
    <name type="synonym">Trametes cinnabarina</name>
    <dbReference type="NCBI Taxonomy" id="5643"/>
    <lineage>
        <taxon>Eukaryota</taxon>
        <taxon>Fungi</taxon>
        <taxon>Dikarya</taxon>
        <taxon>Basidiomycota</taxon>
        <taxon>Agaricomycotina</taxon>
        <taxon>Agaricomycetes</taxon>
        <taxon>Polyporales</taxon>
        <taxon>Polyporaceae</taxon>
        <taxon>Trametes</taxon>
    </lineage>
</organism>
<proteinExistence type="predicted"/>
<dbReference type="Proteomes" id="UP000029665">
    <property type="component" value="Unassembled WGS sequence"/>
</dbReference>
<dbReference type="EMBL" id="CCBP010000119">
    <property type="protein sequence ID" value="CDO73208.1"/>
    <property type="molecule type" value="Genomic_DNA"/>
</dbReference>
<feature type="compositionally biased region" description="Basic and acidic residues" evidence="1">
    <location>
        <begin position="111"/>
        <end position="154"/>
    </location>
</feature>
<gene>
    <name evidence="2" type="ORF">BN946_scf185007.g263</name>
</gene>
<dbReference type="HOGENOM" id="CLU_049761_1_0_1"/>
<dbReference type="OMA" id="WVRTYDP"/>
<protein>
    <recommendedName>
        <fullName evidence="4">WW domain-containing protein</fullName>
    </recommendedName>
</protein>
<dbReference type="Gene3D" id="2.20.70.10">
    <property type="match status" value="1"/>
</dbReference>
<dbReference type="OrthoDB" id="2367685at2759"/>
<keyword evidence="3" id="KW-1185">Reference proteome</keyword>
<comment type="caution">
    <text evidence="2">The sequence shown here is derived from an EMBL/GenBank/DDBJ whole genome shotgun (WGS) entry which is preliminary data.</text>
</comment>
<reference evidence="2" key="1">
    <citation type="submission" date="2014-01" db="EMBL/GenBank/DDBJ databases">
        <title>The genome of the white-rot fungus Pycnoporus cinnabarinus: a basidiomycete model with a versatile arsenal for lignocellulosic biomass breakdown.</title>
        <authorList>
            <person name="Levasseur A."/>
            <person name="Lomascolo A."/>
            <person name="Ruiz-Duenas F.J."/>
            <person name="Uzan E."/>
            <person name="Piumi F."/>
            <person name="Kues U."/>
            <person name="Ram A.F.J."/>
            <person name="Murat C."/>
            <person name="Haon M."/>
            <person name="Benoit I."/>
            <person name="Arfi Y."/>
            <person name="Chevret D."/>
            <person name="Drula E."/>
            <person name="Kwon M.J."/>
            <person name="Gouret P."/>
            <person name="Lesage-Meessen L."/>
            <person name="Lombard V."/>
            <person name="Mariette J."/>
            <person name="Noirot C."/>
            <person name="Park J."/>
            <person name="Patyshakuliyeva A."/>
            <person name="Wieneger R.A.B."/>
            <person name="Wosten H.A.B."/>
            <person name="Martin F."/>
            <person name="Coutinho P.M."/>
            <person name="de Vries R."/>
            <person name="Martinez A.T."/>
            <person name="Klopp C."/>
            <person name="Pontarotti P."/>
            <person name="Henrissat B."/>
            <person name="Record E."/>
        </authorList>
    </citation>
    <scope>NUCLEOTIDE SEQUENCE [LARGE SCALE GENOMIC DNA]</scope>
    <source>
        <strain evidence="2">BRFM137</strain>
    </source>
</reference>
<evidence type="ECO:0000313" key="2">
    <source>
        <dbReference type="EMBL" id="CDO73208.1"/>
    </source>
</evidence>
<accession>A0A060SL95</accession>
<evidence type="ECO:0000256" key="1">
    <source>
        <dbReference type="SAM" id="MobiDB-lite"/>
    </source>
</evidence>
<sequence>MSYENEPLPAGWVKEYDPTTKHPFWVDTKAKPPRSIWVHPYGDEQFLREHPDIRDRLARERSSESTPAEAPPPYSPRRHSFSGTSSGSHLNVPVDNGRPARSQPGTPNPAMHERGFFGKLKDKAIGTKEEREVKRREEQRQEEEYMRQLAEQRRRVQQQRQQQRVSSPFGGYSSFSQGSGYSQPVYAAPAGNPWSMGGGLGGGRYGGLGGYGSRSGFGGGIGMPLLAGAAGGLLLGDLLDGPGFGGGFGGGGFGGGGFGGGGFGGGWDNGGFGGGWDNGGFGGGGFGF</sequence>
<feature type="compositionally biased region" description="Basic and acidic residues" evidence="1">
    <location>
        <begin position="41"/>
        <end position="63"/>
    </location>
</feature>
<name>A0A060SL95_PYCCI</name>
<dbReference type="AlphaFoldDB" id="A0A060SL95"/>